<evidence type="ECO:0000256" key="1">
    <source>
        <dbReference type="ARBA" id="ARBA00010833"/>
    </source>
</evidence>
<dbReference type="InterPro" id="IPR008928">
    <property type="entry name" value="6-hairpin_glycosidase_sf"/>
</dbReference>
<dbReference type="InterPro" id="IPR004888">
    <property type="entry name" value="Glycoside_hydrolase_63"/>
</dbReference>
<dbReference type="RefSeq" id="WP_189107270.1">
    <property type="nucleotide sequence ID" value="NZ_BMMV01000006.1"/>
</dbReference>
<dbReference type="PANTHER" id="PTHR10412:SF11">
    <property type="entry name" value="MANNOSYL-OLIGOSACCHARIDE GLUCOSIDASE"/>
    <property type="match status" value="1"/>
</dbReference>
<dbReference type="Gene3D" id="1.50.10.10">
    <property type="match status" value="1"/>
</dbReference>
<protein>
    <recommendedName>
        <fullName evidence="5">Mannosylglycerate hydrolase MGH1-like glycoside hydrolase domain-containing protein</fullName>
    </recommendedName>
</protein>
<comment type="similarity">
    <text evidence="1">Belongs to the glycosyl hydrolase 63 family.</text>
</comment>
<dbReference type="Proteomes" id="UP000660265">
    <property type="component" value="Unassembled WGS sequence"/>
</dbReference>
<evidence type="ECO:0000256" key="2">
    <source>
        <dbReference type="ARBA" id="ARBA00022801"/>
    </source>
</evidence>
<keyword evidence="2" id="KW-0378">Hydrolase</keyword>
<dbReference type="PANTHER" id="PTHR10412">
    <property type="entry name" value="MANNOSYL-OLIGOSACCHARIDE GLUCOSIDASE"/>
    <property type="match status" value="1"/>
</dbReference>
<feature type="compositionally biased region" description="Low complexity" evidence="4">
    <location>
        <begin position="733"/>
        <end position="751"/>
    </location>
</feature>
<dbReference type="InterPro" id="IPR054491">
    <property type="entry name" value="MGH1-like_GH"/>
</dbReference>
<dbReference type="SUPFAM" id="SSF48208">
    <property type="entry name" value="Six-hairpin glycosidases"/>
    <property type="match status" value="1"/>
</dbReference>
<accession>A0ABQ2E5G1</accession>
<keyword evidence="7" id="KW-1185">Reference proteome</keyword>
<evidence type="ECO:0000256" key="3">
    <source>
        <dbReference type="ARBA" id="ARBA00023295"/>
    </source>
</evidence>
<reference evidence="7" key="1">
    <citation type="journal article" date="2019" name="Int. J. Syst. Evol. Microbiol.">
        <title>The Global Catalogue of Microorganisms (GCM) 10K type strain sequencing project: providing services to taxonomists for standard genome sequencing and annotation.</title>
        <authorList>
            <consortium name="The Broad Institute Genomics Platform"/>
            <consortium name="The Broad Institute Genome Sequencing Center for Infectious Disease"/>
            <person name="Wu L."/>
            <person name="Ma J."/>
        </authorList>
    </citation>
    <scope>NUCLEOTIDE SEQUENCE [LARGE SCALE GENOMIC DNA]</scope>
    <source>
        <strain evidence="7">CGMCC 4.7275</strain>
    </source>
</reference>
<keyword evidence="3" id="KW-0326">Glycosidase</keyword>
<proteinExistence type="inferred from homology"/>
<name>A0ABQ2E5G1_9ACTN</name>
<evidence type="ECO:0000259" key="5">
    <source>
        <dbReference type="Pfam" id="PF22422"/>
    </source>
</evidence>
<evidence type="ECO:0000256" key="4">
    <source>
        <dbReference type="SAM" id="MobiDB-lite"/>
    </source>
</evidence>
<sequence length="762" mass="80404">MSEGRTSEKRAGVTPAATGWNTWDVRTHTGMSLLPSGPRVRLGVLGAEGPVLDGFTWRDGLERLGHHTVDGTFAEVTVRAAGHRLRLVFAGGPGEVLHARAVSTGTVVLSVEGLDGVDDRTGRPDPGGAAPNGTFRVATVLAGGLRWTLTASSPARRIEGPAHALVLAFDPPAGDETEETQDTAEPATVDLRVAPEGAPGSVAETGGVLAARRTAADRTRLRSGGWLGDAASALTRAVTWNTVHAPDIDRVLTPTSRDFVCAERKGFYGTWALHAWDTFFTGLAASAVDRDYARGVFGQILPYADEAGMIPNRVSDDGGRTDDRSQPPVGALTVYQAYLAGGLSPGTRDTALLEDTFPALLAWHDWWPRARRGPHGLLAWGSDPIAGDPASATLDRAKRESGLDDSPMYDESLYDPATHTMDLADVGLNALHIADAEALAEIADILGEHATAGRLRAEAEGAKEVADRLLWDGGRGGYRNLTAAGAHDPHVSPTMLYALLGGLPGAGRAADVAAELLRPEALGGVRPLPSVARNDPGFAATYWRGRIWAPMAYLAVRGLRRYELTELSRPVVAALLRLFLDEWREYGHVRENYPAVDGENLTGLQKRSDGLMAWGGLLAYLAFGELADARPDGWRFAHPGEPAELRNLPLGEGRLDVRAADRLTVALDGRVLLDMAPGVVVRRYRLTTERVTGTAEGAGDLLVTPPGGGPPVPVDLRGGPRSFTFGPDGGPAERGAPATAADATTAADGADSTVEAREGSGT</sequence>
<organism evidence="6 7">
    <name type="scientific">Streptomyces camponoticapitis</name>
    <dbReference type="NCBI Taxonomy" id="1616125"/>
    <lineage>
        <taxon>Bacteria</taxon>
        <taxon>Bacillati</taxon>
        <taxon>Actinomycetota</taxon>
        <taxon>Actinomycetes</taxon>
        <taxon>Kitasatosporales</taxon>
        <taxon>Streptomycetaceae</taxon>
        <taxon>Streptomyces</taxon>
    </lineage>
</organism>
<feature type="domain" description="Mannosylglycerate hydrolase MGH1-like glycoside hydrolase" evidence="5">
    <location>
        <begin position="275"/>
        <end position="602"/>
    </location>
</feature>
<dbReference type="Pfam" id="PF22422">
    <property type="entry name" value="MGH1-like_GH"/>
    <property type="match status" value="1"/>
</dbReference>
<feature type="region of interest" description="Disordered" evidence="4">
    <location>
        <begin position="718"/>
        <end position="762"/>
    </location>
</feature>
<dbReference type="EMBL" id="BMMV01000006">
    <property type="protein sequence ID" value="GGJ90772.1"/>
    <property type="molecule type" value="Genomic_DNA"/>
</dbReference>
<evidence type="ECO:0000313" key="7">
    <source>
        <dbReference type="Proteomes" id="UP000660265"/>
    </source>
</evidence>
<comment type="caution">
    <text evidence="6">The sequence shown here is derived from an EMBL/GenBank/DDBJ whole genome shotgun (WGS) entry which is preliminary data.</text>
</comment>
<dbReference type="InterPro" id="IPR012341">
    <property type="entry name" value="6hp_glycosidase-like_sf"/>
</dbReference>
<evidence type="ECO:0000313" key="6">
    <source>
        <dbReference type="EMBL" id="GGJ90772.1"/>
    </source>
</evidence>
<gene>
    <name evidence="6" type="ORF">GCM10011583_22710</name>
</gene>